<proteinExistence type="predicted"/>
<evidence type="ECO:0000313" key="2">
    <source>
        <dbReference type="EMBL" id="GIJ66781.1"/>
    </source>
</evidence>
<accession>A0A8J3ZN93</accession>
<keyword evidence="3" id="KW-1185">Reference proteome</keyword>
<evidence type="ECO:0000313" key="3">
    <source>
        <dbReference type="Proteomes" id="UP000635606"/>
    </source>
</evidence>
<reference evidence="2" key="1">
    <citation type="submission" date="2021-01" db="EMBL/GenBank/DDBJ databases">
        <title>Whole genome shotgun sequence of Virgisporangium ochraceum NBRC 16418.</title>
        <authorList>
            <person name="Komaki H."/>
            <person name="Tamura T."/>
        </authorList>
    </citation>
    <scope>NUCLEOTIDE SEQUENCE</scope>
    <source>
        <strain evidence="2">NBRC 16418</strain>
    </source>
</reference>
<comment type="caution">
    <text evidence="2">The sequence shown here is derived from an EMBL/GenBank/DDBJ whole genome shotgun (WGS) entry which is preliminary data.</text>
</comment>
<protein>
    <submittedName>
        <fullName evidence="2">Uncharacterized protein</fullName>
    </submittedName>
</protein>
<feature type="region of interest" description="Disordered" evidence="1">
    <location>
        <begin position="370"/>
        <end position="415"/>
    </location>
</feature>
<sequence length="415" mass="46057">MGRMRRNAFGQLYHAPWGRTASRLTHRVLRGIERLAARGRGPLARLAVRYLVRGMVTGHRYTDAEPVLRTLYDARDPRVAELARSGLDRAWSAGGDARTGVWQGMWLLARGDGHHWGRLDHLDGPLPAPARDLILAPDPAARHEPRVRLVAALDDGAGRAGLVVEAAVGHGDRELADVLARTDQPDLLDAVERAFVSGLTSSDRPLWTNELLLAVLRANPMLPRRPTEAGDDTDAALLAVVMDRFDLLDGHDDWQLYQRIEAALRTDPPTDVADRLRRALRRPGPMAEVVRRSAMGGNEEALAAWAETGGHTDDPRWRAAHLFWTRDWPGYDRHDPDGRLLREFLDGPPYEDRRITGMVYIAHRFREIAEEEGRPNPFPPPPPRPARPGSGDDDGRGGGSWPTSYTGDTGFGGHF</sequence>
<organism evidence="2 3">
    <name type="scientific">Virgisporangium ochraceum</name>
    <dbReference type="NCBI Taxonomy" id="65505"/>
    <lineage>
        <taxon>Bacteria</taxon>
        <taxon>Bacillati</taxon>
        <taxon>Actinomycetota</taxon>
        <taxon>Actinomycetes</taxon>
        <taxon>Micromonosporales</taxon>
        <taxon>Micromonosporaceae</taxon>
        <taxon>Virgisporangium</taxon>
    </lineage>
</organism>
<feature type="compositionally biased region" description="Pro residues" evidence="1">
    <location>
        <begin position="376"/>
        <end position="386"/>
    </location>
</feature>
<dbReference type="Proteomes" id="UP000635606">
    <property type="component" value="Unassembled WGS sequence"/>
</dbReference>
<dbReference type="EMBL" id="BOPH01000020">
    <property type="protein sequence ID" value="GIJ66781.1"/>
    <property type="molecule type" value="Genomic_DNA"/>
</dbReference>
<evidence type="ECO:0000256" key="1">
    <source>
        <dbReference type="SAM" id="MobiDB-lite"/>
    </source>
</evidence>
<name>A0A8J3ZN93_9ACTN</name>
<gene>
    <name evidence="2" type="ORF">Voc01_016980</name>
</gene>
<dbReference type="AlphaFoldDB" id="A0A8J3ZN93"/>